<organism evidence="4 5">
    <name type="scientific">Halorussus aquaticus</name>
    <dbReference type="NCBI Taxonomy" id="2953748"/>
    <lineage>
        <taxon>Archaea</taxon>
        <taxon>Methanobacteriati</taxon>
        <taxon>Methanobacteriota</taxon>
        <taxon>Stenosarchaea group</taxon>
        <taxon>Halobacteria</taxon>
        <taxon>Halobacteriales</taxon>
        <taxon>Haladaptataceae</taxon>
        <taxon>Halorussus</taxon>
    </lineage>
</organism>
<evidence type="ECO:0000313" key="5">
    <source>
        <dbReference type="Proteomes" id="UP001595945"/>
    </source>
</evidence>
<gene>
    <name evidence="4" type="ORF">ACFO9K_16190</name>
</gene>
<evidence type="ECO:0000259" key="3">
    <source>
        <dbReference type="Pfam" id="PF24035"/>
    </source>
</evidence>
<name>A0ABD5Q5K6_9EURY</name>
<evidence type="ECO:0000256" key="2">
    <source>
        <dbReference type="SAM" id="Phobius"/>
    </source>
</evidence>
<comment type="caution">
    <text evidence="4">The sequence shown here is derived from an EMBL/GenBank/DDBJ whole genome shotgun (WGS) entry which is preliminary data.</text>
</comment>
<dbReference type="Pfam" id="PF24035">
    <property type="entry name" value="DUF7344"/>
    <property type="match status" value="1"/>
</dbReference>
<proteinExistence type="predicted"/>
<feature type="region of interest" description="Disordered" evidence="1">
    <location>
        <begin position="1"/>
        <end position="27"/>
    </location>
</feature>
<feature type="transmembrane region" description="Helical" evidence="2">
    <location>
        <begin position="163"/>
        <end position="182"/>
    </location>
</feature>
<evidence type="ECO:0000313" key="4">
    <source>
        <dbReference type="EMBL" id="MFC4825796.1"/>
    </source>
</evidence>
<sequence length="201" mass="22285">MLGSAISTESDTVESETVSTESPSALSEEEVFEVLSHRRRRYALHYLVESGETELGDLAEHVAAWENDKRIEDLSTGERKRVYCALQQSHLPKMDTAGVVEFDKRRGTIDPSDAVEDLDIYMDVVRGDEIPWSKYYVGLSAVAAALVGALWVGAYPFSLLSDTAWAAFLTTMFGVSALVHHYHAREMKLGAGETPPETDRE</sequence>
<reference evidence="4 5" key="1">
    <citation type="journal article" date="2019" name="Int. J. Syst. Evol. Microbiol.">
        <title>The Global Catalogue of Microorganisms (GCM) 10K type strain sequencing project: providing services to taxonomists for standard genome sequencing and annotation.</title>
        <authorList>
            <consortium name="The Broad Institute Genomics Platform"/>
            <consortium name="The Broad Institute Genome Sequencing Center for Infectious Disease"/>
            <person name="Wu L."/>
            <person name="Ma J."/>
        </authorList>
    </citation>
    <scope>NUCLEOTIDE SEQUENCE [LARGE SCALE GENOMIC DNA]</scope>
    <source>
        <strain evidence="4 5">XZYJ18</strain>
    </source>
</reference>
<keyword evidence="2" id="KW-0812">Transmembrane</keyword>
<keyword evidence="5" id="KW-1185">Reference proteome</keyword>
<evidence type="ECO:0000256" key="1">
    <source>
        <dbReference type="SAM" id="MobiDB-lite"/>
    </source>
</evidence>
<dbReference type="EMBL" id="JBHSHT010000002">
    <property type="protein sequence ID" value="MFC4825796.1"/>
    <property type="molecule type" value="Genomic_DNA"/>
</dbReference>
<keyword evidence="2" id="KW-1133">Transmembrane helix</keyword>
<dbReference type="InterPro" id="IPR055768">
    <property type="entry name" value="DUF7344"/>
</dbReference>
<feature type="compositionally biased region" description="Low complexity" evidence="1">
    <location>
        <begin position="7"/>
        <end position="24"/>
    </location>
</feature>
<feature type="domain" description="DUF7344" evidence="3">
    <location>
        <begin position="32"/>
        <end position="109"/>
    </location>
</feature>
<feature type="transmembrane region" description="Helical" evidence="2">
    <location>
        <begin position="135"/>
        <end position="157"/>
    </location>
</feature>
<dbReference type="RefSeq" id="WP_254268575.1">
    <property type="nucleotide sequence ID" value="NZ_CP100400.1"/>
</dbReference>
<dbReference type="Proteomes" id="UP001595945">
    <property type="component" value="Unassembled WGS sequence"/>
</dbReference>
<protein>
    <recommendedName>
        <fullName evidence="3">DUF7344 domain-containing protein</fullName>
    </recommendedName>
</protein>
<accession>A0ABD5Q5K6</accession>
<dbReference type="GeneID" id="73043477"/>
<keyword evidence="2" id="KW-0472">Membrane</keyword>
<dbReference type="AlphaFoldDB" id="A0ABD5Q5K6"/>